<evidence type="ECO:0000313" key="1">
    <source>
        <dbReference type="EMBL" id="CAI73520.1"/>
    </source>
</evidence>
<accession>Q4UHB9</accession>
<name>Q4UHB9_THEAN</name>
<dbReference type="OrthoDB" id="360337at2759"/>
<dbReference type="GeneID" id="3864229"/>
<proteinExistence type="predicted"/>
<dbReference type="RefSeq" id="XP_954197.1">
    <property type="nucleotide sequence ID" value="XM_949104.1"/>
</dbReference>
<evidence type="ECO:0000313" key="2">
    <source>
        <dbReference type="Proteomes" id="UP000001950"/>
    </source>
</evidence>
<protein>
    <submittedName>
        <fullName evidence="1">Uncharacterized protein</fullName>
    </submittedName>
</protein>
<dbReference type="Proteomes" id="UP000001950">
    <property type="component" value="Chromosome 1"/>
</dbReference>
<organism evidence="1 2">
    <name type="scientific">Theileria annulata</name>
    <dbReference type="NCBI Taxonomy" id="5874"/>
    <lineage>
        <taxon>Eukaryota</taxon>
        <taxon>Sar</taxon>
        <taxon>Alveolata</taxon>
        <taxon>Apicomplexa</taxon>
        <taxon>Aconoidasida</taxon>
        <taxon>Piroplasmida</taxon>
        <taxon>Theileriidae</taxon>
        <taxon>Theileria</taxon>
    </lineage>
</organism>
<dbReference type="OMA" id="DICLLYY"/>
<dbReference type="AlphaFoldDB" id="Q4UHB9"/>
<gene>
    <name evidence="1" type="ORF">TA20190</name>
</gene>
<dbReference type="InParanoid" id="Q4UHB9"/>
<dbReference type="EMBL" id="CR940347">
    <property type="protein sequence ID" value="CAI73520.1"/>
    <property type="molecule type" value="Genomic_DNA"/>
</dbReference>
<dbReference type="VEuPathDB" id="PiroplasmaDB:TA20190"/>
<dbReference type="KEGG" id="tan:TA20190"/>
<reference evidence="1 2" key="1">
    <citation type="journal article" date="2005" name="Science">
        <title>Genome of the host-cell transforming parasite Theileria annulata compared with T. parva.</title>
        <authorList>
            <person name="Pain A."/>
            <person name="Renauld H."/>
            <person name="Berriman M."/>
            <person name="Murphy L."/>
            <person name="Yeats C.A."/>
            <person name="Weir W."/>
            <person name="Kerhornou A."/>
            <person name="Aslett M."/>
            <person name="Bishop R."/>
            <person name="Bouchier C."/>
            <person name="Cochet M."/>
            <person name="Coulson R.M.R."/>
            <person name="Cronin A."/>
            <person name="de Villiers E.P."/>
            <person name="Fraser A."/>
            <person name="Fosker N."/>
            <person name="Gardner M."/>
            <person name="Goble A."/>
            <person name="Griffiths-Jones S."/>
            <person name="Harris D.E."/>
            <person name="Katzer F."/>
            <person name="Larke N."/>
            <person name="Lord A."/>
            <person name="Maser P."/>
            <person name="McKellar S."/>
            <person name="Mooney P."/>
            <person name="Morton F."/>
            <person name="Nene V."/>
            <person name="O'Neil S."/>
            <person name="Price C."/>
            <person name="Quail M.A."/>
            <person name="Rabbinowitsch E."/>
            <person name="Rawlings N.D."/>
            <person name="Rutter S."/>
            <person name="Saunders D."/>
            <person name="Seeger K."/>
            <person name="Shah T."/>
            <person name="Squares R."/>
            <person name="Squares S."/>
            <person name="Tivey A."/>
            <person name="Walker A.R."/>
            <person name="Woodward J."/>
            <person name="Dobbelaere D.A.E."/>
            <person name="Langsley G."/>
            <person name="Rajandream M.A."/>
            <person name="McKeever D."/>
            <person name="Shiels B."/>
            <person name="Tait A."/>
            <person name="Barrell B.G."/>
            <person name="Hall N."/>
        </authorList>
    </citation>
    <scope>NUCLEOTIDE SEQUENCE [LARGE SCALE GENOMIC DNA]</scope>
    <source>
        <strain evidence="2">Ankara</strain>
    </source>
</reference>
<dbReference type="eggNOG" id="ENOG502QX58">
    <property type="taxonomic scope" value="Eukaryota"/>
</dbReference>
<keyword evidence="2" id="KW-1185">Reference proteome</keyword>
<sequence>MQTKKVPNVFMSLYRLASKEDYDLSKWRDILTGIHRKSKEKHSIKDICLLYYSLFKGNSSIDLSNLEIRYKDSETKENLGPLTIRDIADVYINKVSNLLCYMNTKQLAIISKYLHMMNRLNESFCATILSRISSNSLKITSRSFFNILLTLSESKYVNNDSIERLIILNKGLLLDMNSLDLQYLLKSISIHNITNETILNIVSDKLEYYLRDMKPDEILSTLHYIYKLDWYNESVFMNLYFRIQSLLPQYKLNSIVLISKCLSHFKPKGVEDFFDSQIIPTVHGIISDIDVGNLKLTDKVDILLLYNNCYKCGSRSFPKLLFQISDLLSEDYQWDLLFSALNLLFKNNSNAVEHNLIQEEEFGTLLTKSLDFFKIFLAVNEVGPKYLSSISKNLVELAVEDEDLFLQILNKVNSDHFPIDSLIEVLFNLHTVYSDPFNTVYDQCLQKFLDHERVLDYSFSLRILSILFYRNISPGPGLLSIFKSLFDIDTLQDSSWKISRPETFGCLRQISRSFISGDDPEYLLYTIVFPSCVTGSGSRLSQYLSEVSCIFKMISEFKKNELLKALLYYIGEFDKKVLNSLLESRNMNYTRLKIEILPVNLVPKQLTFERVDCLLLKFGEDVLGPFYLVPGTKDVYYYGKSREKWDSITVNIYKHILTLNGYSPIKI</sequence>